<dbReference type="SUPFAM" id="SSF55120">
    <property type="entry name" value="Pseudouridine synthase"/>
    <property type="match status" value="1"/>
</dbReference>
<accession>A0A2M7INS2</accession>
<feature type="domain" description="RNA-binding S4" evidence="5">
    <location>
        <begin position="8"/>
        <end position="69"/>
    </location>
</feature>
<dbReference type="Pfam" id="PF01479">
    <property type="entry name" value="S4"/>
    <property type="match status" value="1"/>
</dbReference>
<sequence>MNSLKFPLRINKYLAHTNIASRREADAMIVTGKILVNGQIAKIGQQISAKDVVAVVGQTKPKQYLAYYKGRGIIAHSPTEQEVDIATRLKRDYGISDVAPIGRLDKDSEGLIILSNDGRITGPLLDPKANHEKEYSVTVDKNITKTFMKLMELGVDIEGYRTKPARLIEQPKNPKRFNIVITEGKKHQIRRMCAALGYQID</sequence>
<organism evidence="6 7">
    <name type="scientific">Candidatus Kaiserbacteria bacterium CG_4_8_14_3_um_filter_38_9</name>
    <dbReference type="NCBI Taxonomy" id="1974599"/>
    <lineage>
        <taxon>Bacteria</taxon>
        <taxon>Candidatus Kaiseribacteriota</taxon>
    </lineage>
</organism>
<dbReference type="PROSITE" id="PS50889">
    <property type="entry name" value="S4"/>
    <property type="match status" value="1"/>
</dbReference>
<dbReference type="Gene3D" id="3.10.290.10">
    <property type="entry name" value="RNA-binding S4 domain"/>
    <property type="match status" value="1"/>
</dbReference>
<keyword evidence="2 4" id="KW-0413">Isomerase</keyword>
<dbReference type="InterPro" id="IPR002942">
    <property type="entry name" value="S4_RNA-bd"/>
</dbReference>
<evidence type="ECO:0000256" key="3">
    <source>
        <dbReference type="PROSITE-ProRule" id="PRU00182"/>
    </source>
</evidence>
<dbReference type="InterPro" id="IPR018496">
    <property type="entry name" value="PsdUridine_synth_RsuA/RluB_CS"/>
</dbReference>
<keyword evidence="3" id="KW-0694">RNA-binding</keyword>
<evidence type="ECO:0000313" key="6">
    <source>
        <dbReference type="EMBL" id="PIW96983.1"/>
    </source>
</evidence>
<feature type="non-terminal residue" evidence="6">
    <location>
        <position position="201"/>
    </location>
</feature>
<dbReference type="InterPro" id="IPR020103">
    <property type="entry name" value="PsdUridine_synth_cat_dom_sf"/>
</dbReference>
<dbReference type="EC" id="5.4.99.-" evidence="4"/>
<dbReference type="CDD" id="cd00165">
    <property type="entry name" value="S4"/>
    <property type="match status" value="1"/>
</dbReference>
<dbReference type="Proteomes" id="UP000230837">
    <property type="component" value="Unassembled WGS sequence"/>
</dbReference>
<dbReference type="GO" id="GO:0120159">
    <property type="term" value="F:rRNA pseudouridine synthase activity"/>
    <property type="evidence" value="ECO:0007669"/>
    <property type="project" value="UniProtKB-ARBA"/>
</dbReference>
<gene>
    <name evidence="6" type="ORF">COZ82_02015</name>
</gene>
<dbReference type="InterPro" id="IPR006145">
    <property type="entry name" value="PsdUridine_synth_RsuA/RluA"/>
</dbReference>
<evidence type="ECO:0000256" key="2">
    <source>
        <dbReference type="ARBA" id="ARBA00023235"/>
    </source>
</evidence>
<dbReference type="EMBL" id="PFHR01000112">
    <property type="protein sequence ID" value="PIW96983.1"/>
    <property type="molecule type" value="Genomic_DNA"/>
</dbReference>
<dbReference type="InterPro" id="IPR050343">
    <property type="entry name" value="RsuA_PseudoU_synthase"/>
</dbReference>
<dbReference type="PANTHER" id="PTHR47683:SF2">
    <property type="entry name" value="RNA-BINDING S4 DOMAIN-CONTAINING PROTEIN"/>
    <property type="match status" value="1"/>
</dbReference>
<proteinExistence type="inferred from homology"/>
<dbReference type="InterPro" id="IPR036986">
    <property type="entry name" value="S4_RNA-bd_sf"/>
</dbReference>
<dbReference type="InterPro" id="IPR020094">
    <property type="entry name" value="TruA/RsuA/RluB/E/F_N"/>
</dbReference>
<evidence type="ECO:0000313" key="7">
    <source>
        <dbReference type="Proteomes" id="UP000230837"/>
    </source>
</evidence>
<dbReference type="FunFam" id="3.10.290.10:FF:000003">
    <property type="entry name" value="Pseudouridine synthase"/>
    <property type="match status" value="1"/>
</dbReference>
<reference evidence="7" key="1">
    <citation type="submission" date="2017-09" db="EMBL/GenBank/DDBJ databases">
        <title>Depth-based differentiation of microbial function through sediment-hosted aquifers and enrichment of novel symbionts in the deep terrestrial subsurface.</title>
        <authorList>
            <person name="Probst A.J."/>
            <person name="Ladd B."/>
            <person name="Jarett J.K."/>
            <person name="Geller-Mcgrath D.E."/>
            <person name="Sieber C.M.K."/>
            <person name="Emerson J.B."/>
            <person name="Anantharaman K."/>
            <person name="Thomas B.C."/>
            <person name="Malmstrom R."/>
            <person name="Stieglmeier M."/>
            <person name="Klingl A."/>
            <person name="Woyke T."/>
            <person name="Ryan C.M."/>
            <person name="Banfield J.F."/>
        </authorList>
    </citation>
    <scope>NUCLEOTIDE SEQUENCE [LARGE SCALE GENOMIC DNA]</scope>
</reference>
<dbReference type="InterPro" id="IPR000748">
    <property type="entry name" value="PsdUridine_synth_RsuA/RluB/E/F"/>
</dbReference>
<dbReference type="InterPro" id="IPR042092">
    <property type="entry name" value="PsdUridine_s_RsuA/RluB/E/F_cat"/>
</dbReference>
<comment type="caution">
    <text evidence="6">The sequence shown here is derived from an EMBL/GenBank/DDBJ whole genome shotgun (WGS) entry which is preliminary data.</text>
</comment>
<name>A0A2M7INS2_9BACT</name>
<evidence type="ECO:0000256" key="4">
    <source>
        <dbReference type="RuleBase" id="RU003887"/>
    </source>
</evidence>
<dbReference type="Pfam" id="PF00849">
    <property type="entry name" value="PseudoU_synth_2"/>
    <property type="match status" value="1"/>
</dbReference>
<dbReference type="SUPFAM" id="SSF55174">
    <property type="entry name" value="Alpha-L RNA-binding motif"/>
    <property type="match status" value="1"/>
</dbReference>
<evidence type="ECO:0000256" key="1">
    <source>
        <dbReference type="ARBA" id="ARBA00008348"/>
    </source>
</evidence>
<evidence type="ECO:0000259" key="5">
    <source>
        <dbReference type="SMART" id="SM00363"/>
    </source>
</evidence>
<protein>
    <recommendedName>
        <fullName evidence="4">Pseudouridine synthase</fullName>
        <ecNumber evidence="4">5.4.99.-</ecNumber>
    </recommendedName>
</protein>
<dbReference type="NCBIfam" id="TIGR00093">
    <property type="entry name" value="pseudouridine synthase"/>
    <property type="match status" value="1"/>
</dbReference>
<comment type="similarity">
    <text evidence="1 4">Belongs to the pseudouridine synthase RsuA family.</text>
</comment>
<dbReference type="SMART" id="SM00363">
    <property type="entry name" value="S4"/>
    <property type="match status" value="1"/>
</dbReference>
<dbReference type="PROSITE" id="PS01149">
    <property type="entry name" value="PSI_RSU"/>
    <property type="match status" value="1"/>
</dbReference>
<dbReference type="PANTHER" id="PTHR47683">
    <property type="entry name" value="PSEUDOURIDINE SYNTHASE FAMILY PROTEIN-RELATED"/>
    <property type="match status" value="1"/>
</dbReference>
<dbReference type="Gene3D" id="3.30.70.1560">
    <property type="entry name" value="Alpha-L RNA-binding motif"/>
    <property type="match status" value="1"/>
</dbReference>
<dbReference type="GO" id="GO:0000455">
    <property type="term" value="P:enzyme-directed rRNA pseudouridine synthesis"/>
    <property type="evidence" value="ECO:0007669"/>
    <property type="project" value="UniProtKB-ARBA"/>
</dbReference>
<dbReference type="Gene3D" id="3.30.70.580">
    <property type="entry name" value="Pseudouridine synthase I, catalytic domain, N-terminal subdomain"/>
    <property type="match status" value="1"/>
</dbReference>
<dbReference type="GO" id="GO:0003723">
    <property type="term" value="F:RNA binding"/>
    <property type="evidence" value="ECO:0007669"/>
    <property type="project" value="UniProtKB-KW"/>
</dbReference>
<dbReference type="AlphaFoldDB" id="A0A2M7INS2"/>